<dbReference type="Gene3D" id="3.30.565.10">
    <property type="entry name" value="Histidine kinase-like ATPase, C-terminal domain"/>
    <property type="match status" value="1"/>
</dbReference>
<feature type="domain" description="MutL C-terminal dimerisation" evidence="6">
    <location>
        <begin position="469"/>
        <end position="610"/>
    </location>
</feature>
<protein>
    <recommendedName>
        <fullName evidence="4">DNA mismatch repair protein MutL</fullName>
    </recommendedName>
</protein>
<dbReference type="RefSeq" id="WP_162363497.1">
    <property type="nucleotide sequence ID" value="NZ_CP047591.1"/>
</dbReference>
<dbReference type="GO" id="GO:0030983">
    <property type="term" value="F:mismatched DNA binding"/>
    <property type="evidence" value="ECO:0007669"/>
    <property type="project" value="InterPro"/>
</dbReference>
<dbReference type="InterPro" id="IPR038973">
    <property type="entry name" value="MutL/Mlh/Pms-like"/>
</dbReference>
<dbReference type="PANTHER" id="PTHR10073:SF12">
    <property type="entry name" value="DNA MISMATCH REPAIR PROTEIN MLH1"/>
    <property type="match status" value="1"/>
</dbReference>
<dbReference type="InterPro" id="IPR020568">
    <property type="entry name" value="Ribosomal_Su5_D2-typ_SF"/>
</dbReference>
<gene>
    <name evidence="4 8" type="primary">mutL</name>
    <name evidence="8" type="ORF">Ami3637_16305</name>
</gene>
<dbReference type="AlphaFoldDB" id="A0A6P1MI47"/>
<evidence type="ECO:0000256" key="5">
    <source>
        <dbReference type="SAM" id="Coils"/>
    </source>
</evidence>
<dbReference type="GO" id="GO:0140664">
    <property type="term" value="F:ATP-dependent DNA damage sensor activity"/>
    <property type="evidence" value="ECO:0007669"/>
    <property type="project" value="InterPro"/>
</dbReference>
<evidence type="ECO:0000256" key="2">
    <source>
        <dbReference type="ARBA" id="ARBA00022763"/>
    </source>
</evidence>
<evidence type="ECO:0000259" key="7">
    <source>
        <dbReference type="SMART" id="SM01340"/>
    </source>
</evidence>
<dbReference type="InterPro" id="IPR002099">
    <property type="entry name" value="MutL/Mlh/PMS"/>
</dbReference>
<comment type="function">
    <text evidence="4">This protein is involved in the repair of mismatches in DNA. It is required for dam-dependent methyl-directed DNA mismatch repair. May act as a 'molecular matchmaker', a protein that promotes the formation of a stable complex between two or more DNA-binding proteins in an ATP-dependent manner without itself being part of a final effector complex.</text>
</comment>
<comment type="similarity">
    <text evidence="1 4">Belongs to the DNA mismatch repair MutL/HexB family.</text>
</comment>
<evidence type="ECO:0000313" key="8">
    <source>
        <dbReference type="EMBL" id="QHI73732.1"/>
    </source>
</evidence>
<dbReference type="CDD" id="cd00782">
    <property type="entry name" value="MutL_Trans"/>
    <property type="match status" value="1"/>
</dbReference>
<keyword evidence="5" id="KW-0175">Coiled coil</keyword>
<keyword evidence="2 4" id="KW-0227">DNA damage</keyword>
<evidence type="ECO:0000256" key="1">
    <source>
        <dbReference type="ARBA" id="ARBA00006082"/>
    </source>
</evidence>
<reference evidence="8 9" key="1">
    <citation type="submission" date="2020-01" db="EMBL/GenBank/DDBJ databases">
        <title>Genomic analysis of Aminipila sp. CBA3637.</title>
        <authorList>
            <person name="Kim Y.B."/>
            <person name="Roh S.W."/>
        </authorList>
    </citation>
    <scope>NUCLEOTIDE SEQUENCE [LARGE SCALE GENOMIC DNA]</scope>
    <source>
        <strain evidence="8 9">CBA3637</strain>
    </source>
</reference>
<dbReference type="NCBIfam" id="TIGR00585">
    <property type="entry name" value="mutl"/>
    <property type="match status" value="1"/>
</dbReference>
<dbReference type="InterPro" id="IPR037198">
    <property type="entry name" value="MutL_C_sf"/>
</dbReference>
<dbReference type="InterPro" id="IPR042121">
    <property type="entry name" value="MutL_C_regsub"/>
</dbReference>
<dbReference type="InterPro" id="IPR042120">
    <property type="entry name" value="MutL_C_dimsub"/>
</dbReference>
<dbReference type="Gene3D" id="3.30.1370.100">
    <property type="entry name" value="MutL, C-terminal domain, regulatory subdomain"/>
    <property type="match status" value="1"/>
</dbReference>
<keyword evidence="3 4" id="KW-0234">DNA repair</keyword>
<evidence type="ECO:0000313" key="9">
    <source>
        <dbReference type="Proteomes" id="UP000463883"/>
    </source>
</evidence>
<dbReference type="CDD" id="cd16926">
    <property type="entry name" value="HATPase_MutL-MLH-PMS-like"/>
    <property type="match status" value="1"/>
</dbReference>
<dbReference type="InterPro" id="IPR036890">
    <property type="entry name" value="HATPase_C_sf"/>
</dbReference>
<dbReference type="GO" id="GO:0006298">
    <property type="term" value="P:mismatch repair"/>
    <property type="evidence" value="ECO:0007669"/>
    <property type="project" value="UniProtKB-UniRule"/>
</dbReference>
<dbReference type="SUPFAM" id="SSF55874">
    <property type="entry name" value="ATPase domain of HSP90 chaperone/DNA topoisomerase II/histidine kinase"/>
    <property type="match status" value="1"/>
</dbReference>
<dbReference type="FunFam" id="3.30.565.10:FF:000003">
    <property type="entry name" value="DNA mismatch repair endonuclease MutL"/>
    <property type="match status" value="1"/>
</dbReference>
<dbReference type="HAMAP" id="MF_00149">
    <property type="entry name" value="DNA_mis_repair"/>
    <property type="match status" value="1"/>
</dbReference>
<dbReference type="SMART" id="SM00853">
    <property type="entry name" value="MutL_C"/>
    <property type="match status" value="1"/>
</dbReference>
<dbReference type="PROSITE" id="PS00058">
    <property type="entry name" value="DNA_MISMATCH_REPAIR_1"/>
    <property type="match status" value="1"/>
</dbReference>
<sequence>MIKILSKNVADKIAAGEVVDRPLSIVKELVENAIDAGATNITVEIRNGGKTYIRVTDNGCGIGENEVELAFLRHATSKITTDEDLNSILTLGFRGEALSSIAAVSRVELITKTVDAKTGVSLKIHGGEVFEKSATGCPDGTTIIVSDLFYNTPARLKFMKTDATESTLIIDFISKIALAYAAIKIRLINNGTILFSTNGKGDKYSNIITVYSKSFSEGLIHISSESESMSLEGYISRPDFSKTNRKQQIFFVNGRSISNRIMDLAVQEGYTERLFEGRYPIAYLFFRIKPELVDVNIHPNKKEVRFNQDMEVKNFIAQSIKRGLLSQQAIPQVTESHITRNKIDLTPKVYDYKLEESPLKGKSIEDKGVASQHQHLQVKTIFSESNQEEVVKQKIQEAEVNEKVLNVLNENKQEIKKSEENQEQVDIKKILSTLVKEREELDYNPDHVENSVTAEQTPPTDTFFMKLNLTGTIFNTYITAVDENCFYLIDQHAAHERIFYEKLLKQYKDEEKLHQTILTPIMAEVPYAIKSTEKSWVQLLRNMGFEIEPFGTRTYIIKEIPMFMELSEAQNMVDYFLENIGEDVDIENEAKVSRIITRSCKSAVKANDVLSMAECRQLMNDLAKCENPYSCPHGRPTFIKMTKYEIEKMFKRV</sequence>
<proteinExistence type="inferred from homology"/>
<dbReference type="EMBL" id="CP047591">
    <property type="protein sequence ID" value="QHI73732.1"/>
    <property type="molecule type" value="Genomic_DNA"/>
</dbReference>
<dbReference type="GO" id="GO:0005524">
    <property type="term" value="F:ATP binding"/>
    <property type="evidence" value="ECO:0007669"/>
    <property type="project" value="InterPro"/>
</dbReference>
<dbReference type="GO" id="GO:0032300">
    <property type="term" value="C:mismatch repair complex"/>
    <property type="evidence" value="ECO:0007669"/>
    <property type="project" value="InterPro"/>
</dbReference>
<dbReference type="InterPro" id="IPR013507">
    <property type="entry name" value="DNA_mismatch_S5_2-like"/>
</dbReference>
<dbReference type="SMART" id="SM01340">
    <property type="entry name" value="DNA_mis_repair"/>
    <property type="match status" value="1"/>
</dbReference>
<dbReference type="Proteomes" id="UP000463883">
    <property type="component" value="Chromosome"/>
</dbReference>
<keyword evidence="8" id="KW-0540">Nuclease</keyword>
<dbReference type="Gene3D" id="3.30.230.10">
    <property type="match status" value="1"/>
</dbReference>
<dbReference type="InterPro" id="IPR020667">
    <property type="entry name" value="DNA_mismatch_repair_MutL"/>
</dbReference>
<evidence type="ECO:0000256" key="3">
    <source>
        <dbReference type="ARBA" id="ARBA00023204"/>
    </source>
</evidence>
<dbReference type="InterPro" id="IPR014721">
    <property type="entry name" value="Ribsml_uS5_D2-typ_fold_subgr"/>
</dbReference>
<dbReference type="Pfam" id="PF13589">
    <property type="entry name" value="HATPase_c_3"/>
    <property type="match status" value="1"/>
</dbReference>
<dbReference type="Pfam" id="PF01119">
    <property type="entry name" value="DNA_mis_repair"/>
    <property type="match status" value="1"/>
</dbReference>
<dbReference type="InterPro" id="IPR014762">
    <property type="entry name" value="DNA_mismatch_repair_CS"/>
</dbReference>
<evidence type="ECO:0000259" key="6">
    <source>
        <dbReference type="SMART" id="SM00853"/>
    </source>
</evidence>
<dbReference type="SUPFAM" id="SSF118116">
    <property type="entry name" value="DNA mismatch repair protein MutL"/>
    <property type="match status" value="1"/>
</dbReference>
<evidence type="ECO:0000256" key="4">
    <source>
        <dbReference type="HAMAP-Rule" id="MF_00149"/>
    </source>
</evidence>
<keyword evidence="8" id="KW-0378">Hydrolase</keyword>
<keyword evidence="8" id="KW-0255">Endonuclease</keyword>
<feature type="domain" description="DNA mismatch repair protein S5" evidence="7">
    <location>
        <begin position="207"/>
        <end position="325"/>
    </location>
</feature>
<dbReference type="GO" id="GO:0004519">
    <property type="term" value="F:endonuclease activity"/>
    <property type="evidence" value="ECO:0007669"/>
    <property type="project" value="UniProtKB-KW"/>
</dbReference>
<dbReference type="Gene3D" id="3.30.1540.20">
    <property type="entry name" value="MutL, C-terminal domain, dimerisation subdomain"/>
    <property type="match status" value="1"/>
</dbReference>
<name>A0A6P1MI47_9FIRM</name>
<keyword evidence="9" id="KW-1185">Reference proteome</keyword>
<dbReference type="InterPro" id="IPR014790">
    <property type="entry name" value="MutL_C"/>
</dbReference>
<dbReference type="SUPFAM" id="SSF54211">
    <property type="entry name" value="Ribosomal protein S5 domain 2-like"/>
    <property type="match status" value="1"/>
</dbReference>
<feature type="coiled-coil region" evidence="5">
    <location>
        <begin position="401"/>
        <end position="428"/>
    </location>
</feature>
<dbReference type="GO" id="GO:0016887">
    <property type="term" value="F:ATP hydrolysis activity"/>
    <property type="evidence" value="ECO:0007669"/>
    <property type="project" value="InterPro"/>
</dbReference>
<dbReference type="Pfam" id="PF08676">
    <property type="entry name" value="MutL_C"/>
    <property type="match status" value="1"/>
</dbReference>
<organism evidence="8 9">
    <name type="scientific">Aminipila terrae</name>
    <dbReference type="NCBI Taxonomy" id="2697030"/>
    <lineage>
        <taxon>Bacteria</taxon>
        <taxon>Bacillati</taxon>
        <taxon>Bacillota</taxon>
        <taxon>Clostridia</taxon>
        <taxon>Peptostreptococcales</taxon>
        <taxon>Anaerovoracaceae</taxon>
        <taxon>Aminipila</taxon>
    </lineage>
</organism>
<accession>A0A6P1MI47</accession>
<dbReference type="KEGG" id="amic:Ami3637_16305"/>
<dbReference type="PANTHER" id="PTHR10073">
    <property type="entry name" value="DNA MISMATCH REPAIR PROTEIN MLH, PMS, MUTL"/>
    <property type="match status" value="1"/>
</dbReference>